<reference evidence="1 2" key="1">
    <citation type="journal article" date="2013" name="Stand. Genomic Sci.">
        <title>Genome sequence of the reddish-pigmented Rubellimicrobium thermophilum type strain (DSM 16684(T)), a member of the Roseobacter clade.</title>
        <authorList>
            <person name="Fiebig A."/>
            <person name="Riedel T."/>
            <person name="Gronow S."/>
            <person name="Petersen J."/>
            <person name="Klenk H.P."/>
            <person name="Goker M."/>
        </authorList>
    </citation>
    <scope>NUCLEOTIDE SEQUENCE [LARGE SCALE GENOMIC DNA]</scope>
    <source>
        <strain evidence="1 2">DSM 16684</strain>
    </source>
</reference>
<organism evidence="1 2">
    <name type="scientific">Rubellimicrobium thermophilum DSM 16684</name>
    <dbReference type="NCBI Taxonomy" id="1123069"/>
    <lineage>
        <taxon>Bacteria</taxon>
        <taxon>Pseudomonadati</taxon>
        <taxon>Pseudomonadota</taxon>
        <taxon>Alphaproteobacteria</taxon>
        <taxon>Rhodobacterales</taxon>
        <taxon>Roseobacteraceae</taxon>
        <taxon>Rubellimicrobium</taxon>
    </lineage>
</organism>
<dbReference type="PANTHER" id="PTHR11692">
    <property type="entry name" value="BIFUNCTIONAL PURINE BIOSYNTHESIS PROTEIN PURH"/>
    <property type="match status" value="1"/>
</dbReference>
<dbReference type="PATRIC" id="fig|1123069.3.peg.3236"/>
<dbReference type="PANTHER" id="PTHR11692:SF0">
    <property type="entry name" value="BIFUNCTIONAL PURINE BIOSYNTHESIS PROTEIN ATIC"/>
    <property type="match status" value="1"/>
</dbReference>
<dbReference type="STRING" id="1123069.ruthe_03266"/>
<name>S9QS85_9RHOB</name>
<proteinExistence type="predicted"/>
<gene>
    <name evidence="1" type="ORF">ruthe_03266</name>
</gene>
<evidence type="ECO:0000313" key="2">
    <source>
        <dbReference type="Proteomes" id="UP000015346"/>
    </source>
</evidence>
<dbReference type="GO" id="GO:0004643">
    <property type="term" value="F:phosphoribosylaminoimidazolecarboxamide formyltransferase activity"/>
    <property type="evidence" value="ECO:0007669"/>
    <property type="project" value="InterPro"/>
</dbReference>
<dbReference type="Proteomes" id="UP000015346">
    <property type="component" value="Unassembled WGS sequence"/>
</dbReference>
<dbReference type="InterPro" id="IPR002695">
    <property type="entry name" value="PurH-like"/>
</dbReference>
<dbReference type="SUPFAM" id="SSF53927">
    <property type="entry name" value="Cytidine deaminase-like"/>
    <property type="match status" value="1"/>
</dbReference>
<dbReference type="GO" id="GO:0005829">
    <property type="term" value="C:cytosol"/>
    <property type="evidence" value="ECO:0007669"/>
    <property type="project" value="TreeGrafter"/>
</dbReference>
<evidence type="ECO:0008006" key="3">
    <source>
        <dbReference type="Google" id="ProtNLM"/>
    </source>
</evidence>
<dbReference type="InterPro" id="IPR024051">
    <property type="entry name" value="AICAR_Tfase_dup_dom_sf"/>
</dbReference>
<dbReference type="EMBL" id="AOLV01000040">
    <property type="protein sequence ID" value="EPX82528.1"/>
    <property type="molecule type" value="Genomic_DNA"/>
</dbReference>
<dbReference type="AlphaFoldDB" id="S9QS85"/>
<dbReference type="Gene3D" id="3.40.140.20">
    <property type="match status" value="1"/>
</dbReference>
<dbReference type="InterPro" id="IPR016193">
    <property type="entry name" value="Cytidine_deaminase-like"/>
</dbReference>
<dbReference type="GO" id="GO:0003937">
    <property type="term" value="F:IMP cyclohydrolase activity"/>
    <property type="evidence" value="ECO:0007669"/>
    <property type="project" value="InterPro"/>
</dbReference>
<comment type="caution">
    <text evidence="1">The sequence shown here is derived from an EMBL/GenBank/DDBJ whole genome shotgun (WGS) entry which is preliminary data.</text>
</comment>
<accession>S9QS85</accession>
<keyword evidence="2" id="KW-1185">Reference proteome</keyword>
<dbReference type="HOGENOM" id="CLU_016316_4_2_5"/>
<dbReference type="GO" id="GO:0006189">
    <property type="term" value="P:'de novo' IMP biosynthetic process"/>
    <property type="evidence" value="ECO:0007669"/>
    <property type="project" value="TreeGrafter"/>
</dbReference>
<evidence type="ECO:0000313" key="1">
    <source>
        <dbReference type="EMBL" id="EPX82528.1"/>
    </source>
</evidence>
<protein>
    <recommendedName>
        <fullName evidence="3">AICAR transformylase/IMP cyclohydrolase PurH</fullName>
    </recommendedName>
</protein>
<sequence>MSRVDSVRIATWKMAERAGERTGRVVMASDAFFPFPDGVEAAARAGVTAVIQPGGSQRDAEVIAAAESHGMAMVLTGLRHFRH</sequence>